<organism evidence="2 3">
    <name type="scientific">Hymenoscyphus fraxineus</name>
    <dbReference type="NCBI Taxonomy" id="746836"/>
    <lineage>
        <taxon>Eukaryota</taxon>
        <taxon>Fungi</taxon>
        <taxon>Dikarya</taxon>
        <taxon>Ascomycota</taxon>
        <taxon>Pezizomycotina</taxon>
        <taxon>Leotiomycetes</taxon>
        <taxon>Helotiales</taxon>
        <taxon>Helotiaceae</taxon>
        <taxon>Hymenoscyphus</taxon>
    </lineage>
</organism>
<reference evidence="2" key="1">
    <citation type="submission" date="2021-07" db="EMBL/GenBank/DDBJ databases">
        <authorList>
            <person name="Durling M."/>
        </authorList>
    </citation>
    <scope>NUCLEOTIDE SEQUENCE</scope>
</reference>
<protein>
    <recommendedName>
        <fullName evidence="1">Tyrosine specific protein phosphatases domain-containing protein</fullName>
    </recommendedName>
</protein>
<dbReference type="PROSITE" id="PS50056">
    <property type="entry name" value="TYR_PHOSPHATASE_2"/>
    <property type="match status" value="1"/>
</dbReference>
<evidence type="ECO:0000313" key="3">
    <source>
        <dbReference type="Proteomes" id="UP000696280"/>
    </source>
</evidence>
<dbReference type="InterPro" id="IPR026893">
    <property type="entry name" value="Tyr/Ser_Pase_IphP-type"/>
</dbReference>
<evidence type="ECO:0000259" key="1">
    <source>
        <dbReference type="PROSITE" id="PS50056"/>
    </source>
</evidence>
<dbReference type="EMBL" id="CAJVRL010000049">
    <property type="protein sequence ID" value="CAG8952985.1"/>
    <property type="molecule type" value="Genomic_DNA"/>
</dbReference>
<dbReference type="InterPro" id="IPR016130">
    <property type="entry name" value="Tyr_Pase_AS"/>
</dbReference>
<dbReference type="GO" id="GO:0004721">
    <property type="term" value="F:phosphoprotein phosphatase activity"/>
    <property type="evidence" value="ECO:0007669"/>
    <property type="project" value="InterPro"/>
</dbReference>
<dbReference type="Pfam" id="PF13350">
    <property type="entry name" value="Y_phosphatase3"/>
    <property type="match status" value="1"/>
</dbReference>
<sequence>MSATNPSPSSSTLPSPPFINIPNIPNFRDLGGHPLPTSSHTPTTINPGLIYRCAEPSGVTQEGIAKLKELGVTHVYDLRSDNEIERSIAAGRGGVVEWDGCKRVFVPVFPDKDYDPEALAVRFKDYSTLGTEGFQRAYTSILLNAGPSYGPIFLHLANEPEKPLIVHCTAGKDRTGVFCALILQLCGVGDEHIAQEYSLTEIGLSKEWKEAVIEHLSEHPALKGNMEGAWNMISSKTENMLATLEIIRERFGGPEKYMIDVCGLTKEQVEKIRSNLTYQP</sequence>
<dbReference type="PANTHER" id="PTHR31126:SF1">
    <property type="entry name" value="TYROSINE SPECIFIC PROTEIN PHOSPHATASES DOMAIN-CONTAINING PROTEIN"/>
    <property type="match status" value="1"/>
</dbReference>
<feature type="domain" description="Tyrosine specific protein phosphatases" evidence="1">
    <location>
        <begin position="163"/>
        <end position="183"/>
    </location>
</feature>
<dbReference type="PROSITE" id="PS00383">
    <property type="entry name" value="TYR_PHOSPHATASE_1"/>
    <property type="match status" value="1"/>
</dbReference>
<gene>
    <name evidence="2" type="ORF">HYFRA_00003175</name>
</gene>
<name>A0A9N9PRC9_9HELO</name>
<proteinExistence type="predicted"/>
<dbReference type="Gene3D" id="3.90.190.10">
    <property type="entry name" value="Protein tyrosine phosphatase superfamily"/>
    <property type="match status" value="1"/>
</dbReference>
<comment type="caution">
    <text evidence="2">The sequence shown here is derived from an EMBL/GenBank/DDBJ whole genome shotgun (WGS) entry which is preliminary data.</text>
</comment>
<dbReference type="FunFam" id="3.90.190.10:FF:000123">
    <property type="entry name" value="Similar to protein tyrosine/serine phosphatase"/>
    <property type="match status" value="1"/>
</dbReference>
<dbReference type="PANTHER" id="PTHR31126">
    <property type="entry name" value="TYROSINE-PROTEIN PHOSPHATASE"/>
    <property type="match status" value="1"/>
</dbReference>
<accession>A0A9N9PRC9</accession>
<dbReference type="InterPro" id="IPR000387">
    <property type="entry name" value="Tyr_Pase_dom"/>
</dbReference>
<dbReference type="AlphaFoldDB" id="A0A9N9PRC9"/>
<dbReference type="Proteomes" id="UP000696280">
    <property type="component" value="Unassembled WGS sequence"/>
</dbReference>
<dbReference type="OrthoDB" id="449382at2759"/>
<dbReference type="InterPro" id="IPR029021">
    <property type="entry name" value="Prot-tyrosine_phosphatase-like"/>
</dbReference>
<evidence type="ECO:0000313" key="2">
    <source>
        <dbReference type="EMBL" id="CAG8952985.1"/>
    </source>
</evidence>
<dbReference type="SUPFAM" id="SSF52799">
    <property type="entry name" value="(Phosphotyrosine protein) phosphatases II"/>
    <property type="match status" value="1"/>
</dbReference>
<keyword evidence="3" id="KW-1185">Reference proteome</keyword>